<dbReference type="InterPro" id="IPR001895">
    <property type="entry name" value="RASGEF_cat_dom"/>
</dbReference>
<name>A0ABR2W4Z9_9FUNG</name>
<proteinExistence type="predicted"/>
<feature type="region of interest" description="Disordered" evidence="3">
    <location>
        <begin position="526"/>
        <end position="554"/>
    </location>
</feature>
<feature type="region of interest" description="Disordered" evidence="3">
    <location>
        <begin position="595"/>
        <end position="614"/>
    </location>
</feature>
<dbReference type="PANTHER" id="PTHR23113">
    <property type="entry name" value="GUANINE NUCLEOTIDE EXCHANGE FACTOR"/>
    <property type="match status" value="1"/>
</dbReference>
<feature type="compositionally biased region" description="Low complexity" evidence="3">
    <location>
        <begin position="880"/>
        <end position="893"/>
    </location>
</feature>
<dbReference type="InterPro" id="IPR008937">
    <property type="entry name" value="Ras-like_GEF"/>
</dbReference>
<evidence type="ECO:0000256" key="1">
    <source>
        <dbReference type="ARBA" id="ARBA00022658"/>
    </source>
</evidence>
<feature type="region of interest" description="Disordered" evidence="3">
    <location>
        <begin position="723"/>
        <end position="742"/>
    </location>
</feature>
<feature type="compositionally biased region" description="Low complexity" evidence="3">
    <location>
        <begin position="667"/>
        <end position="686"/>
    </location>
</feature>
<protein>
    <recommendedName>
        <fullName evidence="4">Ras-GEF domain-containing protein</fullName>
    </recommendedName>
</protein>
<feature type="region of interest" description="Disordered" evidence="3">
    <location>
        <begin position="806"/>
        <end position="858"/>
    </location>
</feature>
<feature type="region of interest" description="Disordered" evidence="3">
    <location>
        <begin position="898"/>
        <end position="917"/>
    </location>
</feature>
<dbReference type="Pfam" id="PF00617">
    <property type="entry name" value="RasGEF"/>
    <property type="match status" value="1"/>
</dbReference>
<dbReference type="PROSITE" id="PS50009">
    <property type="entry name" value="RASGEF_CAT"/>
    <property type="match status" value="1"/>
</dbReference>
<feature type="region of interest" description="Disordered" evidence="3">
    <location>
        <begin position="874"/>
        <end position="893"/>
    </location>
</feature>
<dbReference type="PANTHER" id="PTHR23113:SF99">
    <property type="entry name" value="RASGEF DOMAIN-CONTAINING PROTEIN"/>
    <property type="match status" value="1"/>
</dbReference>
<feature type="compositionally biased region" description="Polar residues" evidence="3">
    <location>
        <begin position="526"/>
        <end position="551"/>
    </location>
</feature>
<dbReference type="SMART" id="SM00147">
    <property type="entry name" value="RasGEF"/>
    <property type="match status" value="1"/>
</dbReference>
<keyword evidence="1 2" id="KW-0344">Guanine-nucleotide releasing factor</keyword>
<feature type="region of interest" description="Disordered" evidence="3">
    <location>
        <begin position="661"/>
        <end position="687"/>
    </location>
</feature>
<dbReference type="InterPro" id="IPR036964">
    <property type="entry name" value="RASGEF_cat_dom_sf"/>
</dbReference>
<reference evidence="5 6" key="1">
    <citation type="submission" date="2023-04" db="EMBL/GenBank/DDBJ databases">
        <title>Genome of Basidiobolus ranarum AG-B5.</title>
        <authorList>
            <person name="Stajich J.E."/>
            <person name="Carter-House D."/>
            <person name="Gryganskyi A."/>
        </authorList>
    </citation>
    <scope>NUCLEOTIDE SEQUENCE [LARGE SCALE GENOMIC DNA]</scope>
    <source>
        <strain evidence="5 6">AG-B5</strain>
    </source>
</reference>
<organism evidence="5 6">
    <name type="scientific">Basidiobolus ranarum</name>
    <dbReference type="NCBI Taxonomy" id="34480"/>
    <lineage>
        <taxon>Eukaryota</taxon>
        <taxon>Fungi</taxon>
        <taxon>Fungi incertae sedis</taxon>
        <taxon>Zoopagomycota</taxon>
        <taxon>Entomophthoromycotina</taxon>
        <taxon>Basidiobolomycetes</taxon>
        <taxon>Basidiobolales</taxon>
        <taxon>Basidiobolaceae</taxon>
        <taxon>Basidiobolus</taxon>
    </lineage>
</organism>
<feature type="domain" description="Ras-GEF" evidence="4">
    <location>
        <begin position="346"/>
        <end position="603"/>
    </location>
</feature>
<dbReference type="Proteomes" id="UP001479436">
    <property type="component" value="Unassembled WGS sequence"/>
</dbReference>
<feature type="compositionally biased region" description="Low complexity" evidence="3">
    <location>
        <begin position="595"/>
        <end position="607"/>
    </location>
</feature>
<dbReference type="InterPro" id="IPR023578">
    <property type="entry name" value="Ras_GEF_dom_sf"/>
</dbReference>
<accession>A0ABR2W4Z9</accession>
<evidence type="ECO:0000313" key="6">
    <source>
        <dbReference type="Proteomes" id="UP001479436"/>
    </source>
</evidence>
<evidence type="ECO:0000256" key="3">
    <source>
        <dbReference type="SAM" id="MobiDB-lite"/>
    </source>
</evidence>
<comment type="caution">
    <text evidence="5">The sequence shown here is derived from an EMBL/GenBank/DDBJ whole genome shotgun (WGS) entry which is preliminary data.</text>
</comment>
<gene>
    <name evidence="5" type="ORF">K7432_004197</name>
</gene>
<evidence type="ECO:0000313" key="5">
    <source>
        <dbReference type="EMBL" id="KAK9720400.1"/>
    </source>
</evidence>
<dbReference type="SUPFAM" id="SSF48366">
    <property type="entry name" value="Ras GEF"/>
    <property type="match status" value="1"/>
</dbReference>
<evidence type="ECO:0000259" key="4">
    <source>
        <dbReference type="PROSITE" id="PS50009"/>
    </source>
</evidence>
<dbReference type="Gene3D" id="1.10.840.10">
    <property type="entry name" value="Ras guanine-nucleotide exchange factors catalytic domain"/>
    <property type="match status" value="1"/>
</dbReference>
<keyword evidence="6" id="KW-1185">Reference proteome</keyword>
<dbReference type="EMBL" id="JASJQH010007016">
    <property type="protein sequence ID" value="KAK9720400.1"/>
    <property type="molecule type" value="Genomic_DNA"/>
</dbReference>
<evidence type="ECO:0000256" key="2">
    <source>
        <dbReference type="PROSITE-ProRule" id="PRU00168"/>
    </source>
</evidence>
<sequence>MEEIQQFLKRASACQGDGVFEDAYFFYLNTLETATNTLRSVVFEKQVIIKKPRLVNQIFDACQKSVAEAHAIIQKHSMNIETQAKSSQISYQSLQDSLQQELNKNEELEFRYQTNTPRKRMVTTKPLKRLAIIHDDFQPMSVFSDENYDWSCDDSDQSTSLNSPENDVFSAISPPDSPDCHLYEDSIESELFSAISPPDSPNYHTHKAPTLSIPKAMILPQQTYIHIVPEGSVDPLNLVPAQVDNEETLTNHHVPLIPKSPLLISYHTLSEKLEAVNSEMVVLHNVCRKNSVHTLRPEQHKQKEDSAMIEKAQGLNLTITETQSTLGKINNLVQLAAASTHITTFPPRLVAYQLTLIESALFQRIPPNAFLTHSPRSPHPAIVASTDFFNYLTRVIEMSILSPMEASDRAQILNHWIRIASRLYDLCNFQTLKAVLSATGTPPVQRLKRTWNCIPKKTLSRLDSLRELMSEDNNYGKYREITIGGDMLSDVNTSKHILPLTKPTVPFLGVFIMDITYLLAATKKSGTNTAPMSPATPYTFNQDKGKSTSLNRLEDDPRVQTLLSVLRCYLAGPKYPSTPSQNFLKSKSKFFPFSSNSLSSENPGSPLGYEKPMNNRHKKKELDSIYTTQQVILHYLLSQPWITERQVDEISMSREPKKKFDKLMDKTTPSSTSTLTYPTTLSTASSNHSSIDEETVWEKQHNGGIRDALGSIKNHLHFTIGHSPNRYGDQESKLGSRKPSLPNMHRIKHTLGTPPAEELPNYEFSFANLEISPPIPITPSIRNTLSSRIPRSSKSAESLRNFPGISVNTRLTSDPRDDNNPTIYEEPYSPEDITYSTEETENPLEVKEKRRVHPYKYSTKQEMNLDSFKTHHESNYNIHSSSSSSPLTSPSLLPSPLSLPLPLPSTPTKSTGSNMFSKRFKPLTRTIRNITS</sequence>